<evidence type="ECO:0000313" key="3">
    <source>
        <dbReference type="Proteomes" id="UP000001304"/>
    </source>
</evidence>
<accession>E0STQ2</accession>
<dbReference type="Proteomes" id="UP000001304">
    <property type="component" value="Chromosome"/>
</dbReference>
<evidence type="ECO:0000313" key="2">
    <source>
        <dbReference type="EMBL" id="ADM27668.1"/>
    </source>
</evidence>
<dbReference type="KEGG" id="iag:Igag_0850"/>
<sequence>MPFTPLHLGPALVLGYALRKKIHWPTFIIANIIVDIEGFLLITGLLRIKGYPLHGYLHTFLASVIAGSILGYIMFHADKFLENLFKQLYLVDSRRELWRYILAGISGWALHVLLDAPLYYDIKPLYPLKINPFLISENYVGLYSDLMIIMLILGIILYAIHVYKSSSQKLHR</sequence>
<feature type="transmembrane region" description="Helical" evidence="1">
    <location>
        <begin position="60"/>
        <end position="77"/>
    </location>
</feature>
<keyword evidence="3" id="KW-1185">Reference proteome</keyword>
<feature type="transmembrane region" description="Helical" evidence="1">
    <location>
        <begin position="140"/>
        <end position="163"/>
    </location>
</feature>
<keyword evidence="1" id="KW-1133">Transmembrane helix</keyword>
<dbReference type="BioCyc" id="IAGG583356:GHAH-834-MONOMER"/>
<keyword evidence="1" id="KW-0472">Membrane</keyword>
<keyword evidence="1" id="KW-0812">Transmembrane</keyword>
<reference evidence="2 3" key="1">
    <citation type="journal article" date="2010" name="Stand. Genomic Sci.">
        <title>Complete genome sequence of Ignisphaera aggregans type strain (AQ1.S1).</title>
        <authorList>
            <person name="Goker M."/>
            <person name="Held B."/>
            <person name="Lapidus A."/>
            <person name="Nolan M."/>
            <person name="Spring S."/>
            <person name="Yasawong M."/>
            <person name="Lucas S."/>
            <person name="Glavina Del Rio T."/>
            <person name="Tice H."/>
            <person name="Cheng J.F."/>
            <person name="Goodwin L."/>
            <person name="Tapia R."/>
            <person name="Pitluck S."/>
            <person name="Liolios K."/>
            <person name="Ivanova N."/>
            <person name="Mavromatis K."/>
            <person name="Mikhailova N."/>
            <person name="Pati A."/>
            <person name="Chen A."/>
            <person name="Palaniappan K."/>
            <person name="Brambilla E."/>
            <person name="Land M."/>
            <person name="Hauser L."/>
            <person name="Chang Y.J."/>
            <person name="Jeffries C.D."/>
            <person name="Brettin T."/>
            <person name="Detter J.C."/>
            <person name="Han C."/>
            <person name="Rohde M."/>
            <person name="Sikorski J."/>
            <person name="Woyke T."/>
            <person name="Bristow J."/>
            <person name="Eisen J.A."/>
            <person name="Markowitz V."/>
            <person name="Hugenholtz P."/>
            <person name="Kyrpides N.C."/>
            <person name="Klenk H.P."/>
        </authorList>
    </citation>
    <scope>NUCLEOTIDE SEQUENCE [LARGE SCALE GENOMIC DNA]</scope>
    <source>
        <strain evidence="3">DSM 17230 / JCM 13409 / AQ1.S1</strain>
    </source>
</reference>
<gene>
    <name evidence="2" type="ordered locus">Igag_0850</name>
</gene>
<name>E0STQ2_IGNAA</name>
<dbReference type="AlphaFoldDB" id="E0STQ2"/>
<evidence type="ECO:0000256" key="1">
    <source>
        <dbReference type="SAM" id="Phobius"/>
    </source>
</evidence>
<organism evidence="2 3">
    <name type="scientific">Ignisphaera aggregans (strain DSM 17230 / JCM 13409 / AQ1.S1)</name>
    <dbReference type="NCBI Taxonomy" id="583356"/>
    <lineage>
        <taxon>Archaea</taxon>
        <taxon>Thermoproteota</taxon>
        <taxon>Thermoprotei</taxon>
        <taxon>Desulfurococcales</taxon>
        <taxon>Desulfurococcaceae</taxon>
        <taxon>Ignisphaera</taxon>
    </lineage>
</organism>
<evidence type="ECO:0008006" key="4">
    <source>
        <dbReference type="Google" id="ProtNLM"/>
    </source>
</evidence>
<dbReference type="EMBL" id="CP002098">
    <property type="protein sequence ID" value="ADM27668.1"/>
    <property type="molecule type" value="Genomic_DNA"/>
</dbReference>
<feature type="transmembrane region" description="Helical" evidence="1">
    <location>
        <begin position="97"/>
        <end position="120"/>
    </location>
</feature>
<protein>
    <recommendedName>
        <fullName evidence="4">Hydrolase</fullName>
    </recommendedName>
</protein>
<proteinExistence type="predicted"/>
<feature type="transmembrane region" description="Helical" evidence="1">
    <location>
        <begin position="27"/>
        <end position="48"/>
    </location>
</feature>
<dbReference type="HOGENOM" id="CLU_130792_0_0_2"/>